<feature type="transmembrane region" description="Helical" evidence="8">
    <location>
        <begin position="306"/>
        <end position="325"/>
    </location>
</feature>
<feature type="compositionally biased region" description="Polar residues" evidence="7">
    <location>
        <begin position="65"/>
        <end position="84"/>
    </location>
</feature>
<evidence type="ECO:0000313" key="9">
    <source>
        <dbReference type="EMBL" id="CAE0710464.1"/>
    </source>
</evidence>
<evidence type="ECO:0000256" key="2">
    <source>
        <dbReference type="ARBA" id="ARBA00007015"/>
    </source>
</evidence>
<dbReference type="InterPro" id="IPR036259">
    <property type="entry name" value="MFS_trans_sf"/>
</dbReference>
<dbReference type="SUPFAM" id="SSF103473">
    <property type="entry name" value="MFS general substrate transporter"/>
    <property type="match status" value="1"/>
</dbReference>
<keyword evidence="4 8" id="KW-0812">Transmembrane</keyword>
<evidence type="ECO:0008006" key="10">
    <source>
        <dbReference type="Google" id="ProtNLM"/>
    </source>
</evidence>
<feature type="transmembrane region" description="Helical" evidence="8">
    <location>
        <begin position="564"/>
        <end position="590"/>
    </location>
</feature>
<sequence length="597" mass="65550">MPGELLCKRYGRPVNSDTMAERTNNSDNVNNLGGVSSASPVSIELQPLTSGNLDSPETFQDEPTDATTNTIGGFQSGSDSSGENNSHKIIDVDAPWNLQDWLYPPQLPPELQLLRRENIAIPACYLLVGILQGLSGPLINVYPLDLNATEAQQMTISTLKSLPASLKLIFGFISDNFPILGYRRKSYMLIGWAMSAAAYGSLLFTNDLTLLEEKYEKDDGSIGIKTVVPLNAPSIPFFCLITFLFGTGFWLADVMGDSVVAEKARLEPSFAKGATQSSCYSYRFFGYMCAGPISTALYKWKGPGSVIFLLSVLPLSILPLVYYLGETRYATVRSTKDQCNEIWTTVCSRSVWQPMAFVYIYNALQVGNAAWTQYLRTTLEFTSTQINLIYIASSVLLYLGIITYKYCMMDWSWRLVYIICTLLNGVFSAMQILLILGITFGLPPFVFALGDDAFSEFLAGVQFLPSTIMMVHLCPEGSEGASYAMFTTVHNSAGQVSTAVSTHLLGIWDVSKGVLAEHELSGMVKLTLLTTILQVSGILLVRMLPRTKDELFELRNTDYGSSQLGGLIFLVLTFASILYSMIVGILNVVAPGWSGES</sequence>
<feature type="transmembrane region" description="Helical" evidence="8">
    <location>
        <begin position="235"/>
        <end position="260"/>
    </location>
</feature>
<accession>A0A7S4EFY8</accession>
<feature type="transmembrane region" description="Helical" evidence="8">
    <location>
        <begin position="346"/>
        <end position="364"/>
    </location>
</feature>
<evidence type="ECO:0000256" key="8">
    <source>
        <dbReference type="SAM" id="Phobius"/>
    </source>
</evidence>
<feature type="transmembrane region" description="Helical" evidence="8">
    <location>
        <begin position="416"/>
        <end position="442"/>
    </location>
</feature>
<dbReference type="AlphaFoldDB" id="A0A7S4EFY8"/>
<evidence type="ECO:0000256" key="1">
    <source>
        <dbReference type="ARBA" id="ARBA00004141"/>
    </source>
</evidence>
<evidence type="ECO:0000256" key="3">
    <source>
        <dbReference type="ARBA" id="ARBA00022448"/>
    </source>
</evidence>
<dbReference type="EMBL" id="HBIX01004082">
    <property type="protein sequence ID" value="CAE0710464.1"/>
    <property type="molecule type" value="Transcribed_RNA"/>
</dbReference>
<proteinExistence type="inferred from homology"/>
<evidence type="ECO:0000256" key="4">
    <source>
        <dbReference type="ARBA" id="ARBA00022692"/>
    </source>
</evidence>
<feature type="transmembrane region" description="Helical" evidence="8">
    <location>
        <begin position="526"/>
        <end position="544"/>
    </location>
</feature>
<comment type="subcellular location">
    <subcellularLocation>
        <location evidence="1">Membrane</location>
        <topology evidence="1">Multi-pass membrane protein</topology>
    </subcellularLocation>
</comment>
<comment type="similarity">
    <text evidence="2">Belongs to the major facilitator superfamily. Folate-biopterin transporter (TC 2.A.71) family.</text>
</comment>
<feature type="transmembrane region" description="Helical" evidence="8">
    <location>
        <begin position="187"/>
        <end position="205"/>
    </location>
</feature>
<gene>
    <name evidence="9" type="ORF">PAUS00366_LOCUS3191</name>
</gene>
<evidence type="ECO:0000256" key="6">
    <source>
        <dbReference type="ARBA" id="ARBA00023136"/>
    </source>
</evidence>
<keyword evidence="6 8" id="KW-0472">Membrane</keyword>
<feature type="transmembrane region" description="Helical" evidence="8">
    <location>
        <begin position="384"/>
        <end position="404"/>
    </location>
</feature>
<organism evidence="9">
    <name type="scientific">Pseudo-nitzschia australis</name>
    <dbReference type="NCBI Taxonomy" id="44445"/>
    <lineage>
        <taxon>Eukaryota</taxon>
        <taxon>Sar</taxon>
        <taxon>Stramenopiles</taxon>
        <taxon>Ochrophyta</taxon>
        <taxon>Bacillariophyta</taxon>
        <taxon>Bacillariophyceae</taxon>
        <taxon>Bacillariophycidae</taxon>
        <taxon>Bacillariales</taxon>
        <taxon>Bacillariaceae</taxon>
        <taxon>Pseudo-nitzschia</taxon>
    </lineage>
</organism>
<dbReference type="Pfam" id="PF03092">
    <property type="entry name" value="BT1"/>
    <property type="match status" value="2"/>
</dbReference>
<reference evidence="9" key="1">
    <citation type="submission" date="2021-01" db="EMBL/GenBank/DDBJ databases">
        <authorList>
            <person name="Corre E."/>
            <person name="Pelletier E."/>
            <person name="Niang G."/>
            <person name="Scheremetjew M."/>
            <person name="Finn R."/>
            <person name="Kale V."/>
            <person name="Holt S."/>
            <person name="Cochrane G."/>
            <person name="Meng A."/>
            <person name="Brown T."/>
            <person name="Cohen L."/>
        </authorList>
    </citation>
    <scope>NUCLEOTIDE SEQUENCE</scope>
    <source>
        <strain evidence="9">10249 10 AB</strain>
    </source>
</reference>
<dbReference type="PANTHER" id="PTHR31585">
    <property type="entry name" value="FOLATE-BIOPTERIN TRANSPORTER 1, CHLOROPLASTIC"/>
    <property type="match status" value="1"/>
</dbReference>
<evidence type="ECO:0000256" key="7">
    <source>
        <dbReference type="SAM" id="MobiDB-lite"/>
    </source>
</evidence>
<dbReference type="Gene3D" id="1.20.1250.20">
    <property type="entry name" value="MFS general substrate transporter like domains"/>
    <property type="match status" value="1"/>
</dbReference>
<keyword evidence="3" id="KW-0813">Transport</keyword>
<evidence type="ECO:0000256" key="5">
    <source>
        <dbReference type="ARBA" id="ARBA00022989"/>
    </source>
</evidence>
<protein>
    <recommendedName>
        <fullName evidence="10">Major facilitator superfamily (MFS) profile domain-containing protein</fullName>
    </recommendedName>
</protein>
<feature type="compositionally biased region" description="Polar residues" evidence="7">
    <location>
        <begin position="47"/>
        <end position="58"/>
    </location>
</feature>
<feature type="compositionally biased region" description="Polar residues" evidence="7">
    <location>
        <begin position="15"/>
        <end position="40"/>
    </location>
</feature>
<dbReference type="PANTHER" id="PTHR31585:SF5">
    <property type="entry name" value="RNA-BINDING S4 DOMAIN-CONTAINING PROTEIN"/>
    <property type="match status" value="1"/>
</dbReference>
<dbReference type="GO" id="GO:0016020">
    <property type="term" value="C:membrane"/>
    <property type="evidence" value="ECO:0007669"/>
    <property type="project" value="UniProtKB-SubCell"/>
</dbReference>
<feature type="region of interest" description="Disordered" evidence="7">
    <location>
        <begin position="12"/>
        <end position="86"/>
    </location>
</feature>
<keyword evidence="5 8" id="KW-1133">Transmembrane helix</keyword>
<name>A0A7S4EFY8_9STRA</name>
<dbReference type="InterPro" id="IPR039309">
    <property type="entry name" value="BT1"/>
</dbReference>